<sequence length="55" mass="6139">MSPLNSVRIHLSAAEWTFAIAAKVVPFCPLSFYRFVSVGECSFAVAQMAKFLSRR</sequence>
<gene>
    <name evidence="1" type="ORF">M2350_000281</name>
</gene>
<comment type="caution">
    <text evidence="1">The sequence shown here is derived from an EMBL/GenBank/DDBJ whole genome shotgun (WGS) entry which is preliminary data.</text>
</comment>
<organism evidence="1 2">
    <name type="scientific">Candidatus Fervidibacter sacchari</name>
    <dbReference type="NCBI Taxonomy" id="1448929"/>
    <lineage>
        <taxon>Bacteria</taxon>
        <taxon>Candidatus Fervidibacterota</taxon>
        <taxon>Candidatus Fervidibacter</taxon>
    </lineage>
</organism>
<accession>A0ABT2EIV5</accession>
<name>A0ABT2EIV5_9BACT</name>
<dbReference type="EMBL" id="JANUCP010000001">
    <property type="protein sequence ID" value="MCS3917884.1"/>
    <property type="molecule type" value="Genomic_DNA"/>
</dbReference>
<evidence type="ECO:0000313" key="2">
    <source>
        <dbReference type="Proteomes" id="UP001204798"/>
    </source>
</evidence>
<keyword evidence="2" id="KW-1185">Reference proteome</keyword>
<evidence type="ECO:0000313" key="1">
    <source>
        <dbReference type="EMBL" id="MCS3917884.1"/>
    </source>
</evidence>
<proteinExistence type="predicted"/>
<reference evidence="1 2" key="1">
    <citation type="submission" date="2022-08" db="EMBL/GenBank/DDBJ databases">
        <title>Bacterial and archaeal communities from various locations to study Microbial Dark Matter (Phase II).</title>
        <authorList>
            <person name="Stepanauskas R."/>
        </authorList>
    </citation>
    <scope>NUCLEOTIDE SEQUENCE [LARGE SCALE GENOMIC DNA]</scope>
    <source>
        <strain evidence="1 2">PD1</strain>
    </source>
</reference>
<dbReference type="Proteomes" id="UP001204798">
    <property type="component" value="Unassembled WGS sequence"/>
</dbReference>
<protein>
    <submittedName>
        <fullName evidence="1">Uncharacterized protein</fullName>
    </submittedName>
</protein>